<dbReference type="SMART" id="SM00054">
    <property type="entry name" value="EFh"/>
    <property type="match status" value="1"/>
</dbReference>
<dbReference type="AlphaFoldDB" id="A0A2P6VIB4"/>
<dbReference type="PROSITE" id="PS50222">
    <property type="entry name" value="EF_HAND_2"/>
    <property type="match status" value="1"/>
</dbReference>
<dbReference type="SUPFAM" id="SSF47473">
    <property type="entry name" value="EF-hand"/>
    <property type="match status" value="1"/>
</dbReference>
<organism evidence="4 5">
    <name type="scientific">Micractinium conductrix</name>
    <dbReference type="NCBI Taxonomy" id="554055"/>
    <lineage>
        <taxon>Eukaryota</taxon>
        <taxon>Viridiplantae</taxon>
        <taxon>Chlorophyta</taxon>
        <taxon>core chlorophytes</taxon>
        <taxon>Trebouxiophyceae</taxon>
        <taxon>Chlorellales</taxon>
        <taxon>Chlorellaceae</taxon>
        <taxon>Chlorella clade</taxon>
        <taxon>Micractinium</taxon>
    </lineage>
</organism>
<dbReference type="EMBL" id="LHPF02000006">
    <property type="protein sequence ID" value="PSC73818.1"/>
    <property type="molecule type" value="Genomic_DNA"/>
</dbReference>
<gene>
    <name evidence="4" type="ORF">C2E20_3160</name>
</gene>
<reference evidence="4 5" key="1">
    <citation type="journal article" date="2018" name="Plant J.">
        <title>Genome sequences of Chlorella sorokiniana UTEX 1602 and Micractinium conductrix SAG 241.80: implications to maltose excretion by a green alga.</title>
        <authorList>
            <person name="Arriola M.B."/>
            <person name="Velmurugan N."/>
            <person name="Zhang Y."/>
            <person name="Plunkett M.H."/>
            <person name="Hondzo H."/>
            <person name="Barney B.M."/>
        </authorList>
    </citation>
    <scope>NUCLEOTIDE SEQUENCE [LARGE SCALE GENOMIC DNA]</scope>
    <source>
        <strain evidence="4 5">SAG 241.80</strain>
    </source>
</reference>
<comment type="caution">
    <text evidence="4">The sequence shown here is derived from an EMBL/GenBank/DDBJ whole genome shotgun (WGS) entry which is preliminary data.</text>
</comment>
<dbReference type="GO" id="GO:0005509">
    <property type="term" value="F:calcium ion binding"/>
    <property type="evidence" value="ECO:0007669"/>
    <property type="project" value="InterPro"/>
</dbReference>
<sequence length="383" mass="39294">MAASTTPAPARRRGSHDRHLLAGLSADTAESVMAWLVSRGRDQPVHIPLSTIRQAREIFALIDTDKSGTLEAEELLAVFQALGQPASLRQVARLVERVGGPGARSLNFGDFAQMMHGAMSDRHQKDIELRGLPTEQEGAGGGGGDGRPGRPGRHGTAAAAAEPPLCWTDFHLLAKAFRRRVVVDGVIADKAGWRSKVLALAERQAVTSQAAASSAAAVWKRRAAQLALKTGDGQQAVPSGQEGAQPAQLAGGAADMLSGVFSAGPTPRGGIGPDIAVDAEEEEEEAAAPAAAGDVQALAAASPTTSTAPATAQLSPIVQELLSRMRTNAAETASSRVHTAAGGGAGNKSGGEIKRLLGQADRPAKAAQQIRLTAAALACGREA</sequence>
<feature type="domain" description="EF-hand" evidence="3">
    <location>
        <begin position="50"/>
        <end position="85"/>
    </location>
</feature>
<evidence type="ECO:0000313" key="4">
    <source>
        <dbReference type="EMBL" id="PSC73818.1"/>
    </source>
</evidence>
<name>A0A2P6VIB4_9CHLO</name>
<dbReference type="Proteomes" id="UP000239649">
    <property type="component" value="Unassembled WGS sequence"/>
</dbReference>
<keyword evidence="5" id="KW-1185">Reference proteome</keyword>
<evidence type="ECO:0000313" key="5">
    <source>
        <dbReference type="Proteomes" id="UP000239649"/>
    </source>
</evidence>
<dbReference type="Gene3D" id="1.10.238.10">
    <property type="entry name" value="EF-hand"/>
    <property type="match status" value="1"/>
</dbReference>
<dbReference type="Pfam" id="PF13405">
    <property type="entry name" value="EF-hand_6"/>
    <property type="match status" value="1"/>
</dbReference>
<dbReference type="InterPro" id="IPR002048">
    <property type="entry name" value="EF_hand_dom"/>
</dbReference>
<dbReference type="CDD" id="cd00051">
    <property type="entry name" value="EFh"/>
    <property type="match status" value="1"/>
</dbReference>
<feature type="compositionally biased region" description="Low complexity" evidence="2">
    <location>
        <begin position="240"/>
        <end position="249"/>
    </location>
</feature>
<keyword evidence="1" id="KW-0106">Calcium</keyword>
<dbReference type="OrthoDB" id="26525at2759"/>
<feature type="region of interest" description="Disordered" evidence="2">
    <location>
        <begin position="230"/>
        <end position="249"/>
    </location>
</feature>
<feature type="region of interest" description="Disordered" evidence="2">
    <location>
        <begin position="133"/>
        <end position="159"/>
    </location>
</feature>
<dbReference type="PROSITE" id="PS00018">
    <property type="entry name" value="EF_HAND_1"/>
    <property type="match status" value="1"/>
</dbReference>
<evidence type="ECO:0000256" key="1">
    <source>
        <dbReference type="ARBA" id="ARBA00022837"/>
    </source>
</evidence>
<evidence type="ECO:0000256" key="2">
    <source>
        <dbReference type="SAM" id="MobiDB-lite"/>
    </source>
</evidence>
<feature type="region of interest" description="Disordered" evidence="2">
    <location>
        <begin position="329"/>
        <end position="352"/>
    </location>
</feature>
<evidence type="ECO:0000259" key="3">
    <source>
        <dbReference type="PROSITE" id="PS50222"/>
    </source>
</evidence>
<dbReference type="InterPro" id="IPR018247">
    <property type="entry name" value="EF_Hand_1_Ca_BS"/>
</dbReference>
<dbReference type="InterPro" id="IPR011992">
    <property type="entry name" value="EF-hand-dom_pair"/>
</dbReference>
<accession>A0A2P6VIB4</accession>
<proteinExistence type="predicted"/>
<protein>
    <submittedName>
        <fullName evidence="4">Ef hand family</fullName>
    </submittedName>
</protein>
<dbReference type="STRING" id="554055.A0A2P6VIB4"/>